<evidence type="ECO:0000313" key="3">
    <source>
        <dbReference type="Proteomes" id="UP001359559"/>
    </source>
</evidence>
<dbReference type="EMBL" id="JAYKXN010000003">
    <property type="protein sequence ID" value="KAK7303949.1"/>
    <property type="molecule type" value="Genomic_DNA"/>
</dbReference>
<dbReference type="PANTHER" id="PTHR35162">
    <property type="entry name" value="OS08G0516600 PROTEIN"/>
    <property type="match status" value="1"/>
</dbReference>
<dbReference type="InterPro" id="IPR053115">
    <property type="entry name" value="CDK_inhibitor"/>
</dbReference>
<feature type="region of interest" description="Disordered" evidence="1">
    <location>
        <begin position="48"/>
        <end position="87"/>
    </location>
</feature>
<proteinExistence type="predicted"/>
<comment type="caution">
    <text evidence="2">The sequence shown here is derived from an EMBL/GenBank/DDBJ whole genome shotgun (WGS) entry which is preliminary data.</text>
</comment>
<gene>
    <name evidence="2" type="ORF">RJT34_14883</name>
</gene>
<keyword evidence="3" id="KW-1185">Reference proteome</keyword>
<sequence>MGLEILEDFHPITPIRTVVPSARTLKHVSNEDLDLTKEMLKEDTVEECHTPTSPSQILKTPLVCPPPPKKPRVPRSNNNSDPPSQGFFHVSHDLASIFVLHYKPSKIIKESSLLGT</sequence>
<dbReference type="PANTHER" id="PTHR35162:SF2">
    <property type="entry name" value="OS08G0516600 PROTEIN"/>
    <property type="match status" value="1"/>
</dbReference>
<name>A0AAN9PN14_CLITE</name>
<protein>
    <submittedName>
        <fullName evidence="2">Uncharacterized protein</fullName>
    </submittedName>
</protein>
<organism evidence="2 3">
    <name type="scientific">Clitoria ternatea</name>
    <name type="common">Butterfly pea</name>
    <dbReference type="NCBI Taxonomy" id="43366"/>
    <lineage>
        <taxon>Eukaryota</taxon>
        <taxon>Viridiplantae</taxon>
        <taxon>Streptophyta</taxon>
        <taxon>Embryophyta</taxon>
        <taxon>Tracheophyta</taxon>
        <taxon>Spermatophyta</taxon>
        <taxon>Magnoliopsida</taxon>
        <taxon>eudicotyledons</taxon>
        <taxon>Gunneridae</taxon>
        <taxon>Pentapetalae</taxon>
        <taxon>rosids</taxon>
        <taxon>fabids</taxon>
        <taxon>Fabales</taxon>
        <taxon>Fabaceae</taxon>
        <taxon>Papilionoideae</taxon>
        <taxon>50 kb inversion clade</taxon>
        <taxon>NPAAA clade</taxon>
        <taxon>indigoferoid/millettioid clade</taxon>
        <taxon>Phaseoleae</taxon>
        <taxon>Clitoria</taxon>
    </lineage>
</organism>
<evidence type="ECO:0000256" key="1">
    <source>
        <dbReference type="SAM" id="MobiDB-lite"/>
    </source>
</evidence>
<accession>A0AAN9PN14</accession>
<dbReference type="AlphaFoldDB" id="A0AAN9PN14"/>
<evidence type="ECO:0000313" key="2">
    <source>
        <dbReference type="EMBL" id="KAK7303949.1"/>
    </source>
</evidence>
<dbReference type="Proteomes" id="UP001359559">
    <property type="component" value="Unassembled WGS sequence"/>
</dbReference>
<reference evidence="2 3" key="1">
    <citation type="submission" date="2024-01" db="EMBL/GenBank/DDBJ databases">
        <title>The genomes of 5 underutilized Papilionoideae crops provide insights into root nodulation and disease resistance.</title>
        <authorList>
            <person name="Yuan L."/>
        </authorList>
    </citation>
    <scope>NUCLEOTIDE SEQUENCE [LARGE SCALE GENOMIC DNA]</scope>
    <source>
        <strain evidence="2">LY-2023</strain>
        <tissue evidence="2">Leaf</tissue>
    </source>
</reference>